<accession>A0A382LA94</accession>
<gene>
    <name evidence="1" type="ORF">METZ01_LOCUS286413</name>
</gene>
<evidence type="ECO:0008006" key="2">
    <source>
        <dbReference type="Google" id="ProtNLM"/>
    </source>
</evidence>
<proteinExistence type="predicted"/>
<dbReference type="PANTHER" id="PTHR34846:SF10">
    <property type="entry name" value="CYTOPLASMIC PROTEIN"/>
    <property type="match status" value="1"/>
</dbReference>
<evidence type="ECO:0000313" key="1">
    <source>
        <dbReference type="EMBL" id="SVC33559.1"/>
    </source>
</evidence>
<dbReference type="EMBL" id="UINC01085733">
    <property type="protein sequence ID" value="SVC33559.1"/>
    <property type="molecule type" value="Genomic_DNA"/>
</dbReference>
<dbReference type="Gene3D" id="1.20.1290.10">
    <property type="entry name" value="AhpD-like"/>
    <property type="match status" value="1"/>
</dbReference>
<reference evidence="1" key="1">
    <citation type="submission" date="2018-05" db="EMBL/GenBank/DDBJ databases">
        <authorList>
            <person name="Lanie J.A."/>
            <person name="Ng W.-L."/>
            <person name="Kazmierczak K.M."/>
            <person name="Andrzejewski T.M."/>
            <person name="Davidsen T.M."/>
            <person name="Wayne K.J."/>
            <person name="Tettelin H."/>
            <person name="Glass J.I."/>
            <person name="Rusch D."/>
            <person name="Podicherti R."/>
            <person name="Tsui H.-C.T."/>
            <person name="Winkler M.E."/>
        </authorList>
    </citation>
    <scope>NUCLEOTIDE SEQUENCE</scope>
</reference>
<dbReference type="AlphaFoldDB" id="A0A382LA94"/>
<dbReference type="SUPFAM" id="SSF69118">
    <property type="entry name" value="AhpD-like"/>
    <property type="match status" value="1"/>
</dbReference>
<dbReference type="InterPro" id="IPR029032">
    <property type="entry name" value="AhpD-like"/>
</dbReference>
<organism evidence="1">
    <name type="scientific">marine metagenome</name>
    <dbReference type="NCBI Taxonomy" id="408172"/>
    <lineage>
        <taxon>unclassified sequences</taxon>
        <taxon>metagenomes</taxon>
        <taxon>ecological metagenomes</taxon>
    </lineage>
</organism>
<sequence>MAVLKFRESGLFTEAEKAALEVAEAMTETPQRVTDDLFRDLQRYYSDAMIVELASVIALENFRSRFNRCGAIEPNGLYPQLEELLEAAGIMELVEPPC</sequence>
<protein>
    <recommendedName>
        <fullName evidence="2">Carboxymuconolactone decarboxylase-like domain-containing protein</fullName>
    </recommendedName>
</protein>
<name>A0A382LA94_9ZZZZ</name>
<dbReference type="PANTHER" id="PTHR34846">
    <property type="entry name" value="4-CARBOXYMUCONOLACTONE DECARBOXYLASE FAMILY PROTEIN (AFU_ORTHOLOGUE AFUA_6G11590)"/>
    <property type="match status" value="1"/>
</dbReference>